<comment type="catalytic activity">
    <reaction evidence="7">
        <text>(6S)-5-methyl-5,6,7,8-tetrahydrofolate + NAD(+) = (6R)-5,10-methylene-5,6,7,8-tetrahydrofolate + NADH + H(+)</text>
        <dbReference type="Rhea" id="RHEA:19821"/>
        <dbReference type="ChEBI" id="CHEBI:15378"/>
        <dbReference type="ChEBI" id="CHEBI:15636"/>
        <dbReference type="ChEBI" id="CHEBI:18608"/>
        <dbReference type="ChEBI" id="CHEBI:57540"/>
        <dbReference type="ChEBI" id="CHEBI:57945"/>
        <dbReference type="EC" id="1.5.1.54"/>
    </reaction>
    <physiologicalReaction direction="right-to-left" evidence="7">
        <dbReference type="Rhea" id="RHEA:19823"/>
    </physiologicalReaction>
</comment>
<dbReference type="RefSeq" id="WP_193865725.1">
    <property type="nucleotide sequence ID" value="NZ_JADEYR010000005.1"/>
</dbReference>
<evidence type="ECO:0000256" key="4">
    <source>
        <dbReference type="ARBA" id="ARBA00022630"/>
    </source>
</evidence>
<evidence type="ECO:0000313" key="10">
    <source>
        <dbReference type="EMBL" id="MBE9403992.1"/>
    </source>
</evidence>
<dbReference type="PANTHER" id="PTHR45754">
    <property type="entry name" value="METHYLENETETRAHYDROFOLATE REDUCTASE"/>
    <property type="match status" value="1"/>
</dbReference>
<evidence type="ECO:0000256" key="2">
    <source>
        <dbReference type="ARBA" id="ARBA00004777"/>
    </source>
</evidence>
<reference evidence="10 11" key="1">
    <citation type="submission" date="2020-10" db="EMBL/GenBank/DDBJ databases">
        <title>Draft genome and description of Brachybacterium epidermidis sp nov.</title>
        <authorList>
            <person name="Boxberger M."/>
            <person name="La Scola B."/>
        </authorList>
    </citation>
    <scope>NUCLEOTIDE SEQUENCE [LARGE SCALE GENOMIC DNA]</scope>
    <source>
        <strain evidence="10 11">Marseille-Q2903</strain>
    </source>
</reference>
<dbReference type="InterPro" id="IPR003171">
    <property type="entry name" value="Mehydrof_redctse-like"/>
</dbReference>
<dbReference type="Proteomes" id="UP000644727">
    <property type="component" value="Unassembled WGS sequence"/>
</dbReference>
<dbReference type="EMBL" id="JADEYR010000005">
    <property type="protein sequence ID" value="MBE9403992.1"/>
    <property type="molecule type" value="Genomic_DNA"/>
</dbReference>
<dbReference type="CDD" id="cd00537">
    <property type="entry name" value="MTHFR"/>
    <property type="match status" value="1"/>
</dbReference>
<evidence type="ECO:0000256" key="8">
    <source>
        <dbReference type="RuleBase" id="RU003862"/>
    </source>
</evidence>
<proteinExistence type="inferred from homology"/>
<evidence type="ECO:0000256" key="3">
    <source>
        <dbReference type="ARBA" id="ARBA00006743"/>
    </source>
</evidence>
<comment type="similarity">
    <text evidence="3 8">Belongs to the methylenetetrahydrofolate reductase family.</text>
</comment>
<evidence type="ECO:0000313" key="11">
    <source>
        <dbReference type="Proteomes" id="UP000644727"/>
    </source>
</evidence>
<dbReference type="InterPro" id="IPR029041">
    <property type="entry name" value="FAD-linked_oxidoreductase-like"/>
</dbReference>
<evidence type="ECO:0000256" key="1">
    <source>
        <dbReference type="ARBA" id="ARBA00001974"/>
    </source>
</evidence>
<dbReference type="SUPFAM" id="SSF51730">
    <property type="entry name" value="FAD-linked oxidoreductase"/>
    <property type="match status" value="1"/>
</dbReference>
<keyword evidence="11" id="KW-1185">Reference proteome</keyword>
<name>A0ABR9W0P2_9MICO</name>
<gene>
    <name evidence="10" type="ORF">IOE58_07250</name>
</gene>
<organism evidence="10 11">
    <name type="scientific">Brachybacterium epidermidis</name>
    <dbReference type="NCBI Taxonomy" id="2781983"/>
    <lineage>
        <taxon>Bacteria</taxon>
        <taxon>Bacillati</taxon>
        <taxon>Actinomycetota</taxon>
        <taxon>Actinomycetes</taxon>
        <taxon>Micrococcales</taxon>
        <taxon>Dermabacteraceae</taxon>
        <taxon>Brachybacterium</taxon>
    </lineage>
</organism>
<protein>
    <recommendedName>
        <fullName evidence="8">Methylenetetrahydrofolate reductase</fullName>
    </recommendedName>
</protein>
<evidence type="ECO:0000256" key="6">
    <source>
        <dbReference type="ARBA" id="ARBA00023002"/>
    </source>
</evidence>
<keyword evidence="5 8" id="KW-0274">FAD</keyword>
<evidence type="ECO:0000256" key="9">
    <source>
        <dbReference type="SAM" id="MobiDB-lite"/>
    </source>
</evidence>
<sequence>MPPTKLVTPPATAPPVTASTAPAAATGTSAVALLDAPPRRRPALSYELFPARSGASFERLQQTVAQLEQTAPDYVSVTSRTGYQNFARVLELTDHVLGETRLRPLVHLTSVGARRQHLVAGIEALLDRGVRGILALRGDVPEDHVPEEDEFPFARYLVELIREVERDRSALLAGGRIAVGVAAYPVRHPESPTRQHDIEVLVSKARSGADFAITQVFFDPAAYCDLVARARRAGVDIPLVPGFVPATDPARLQRLAELSGVHAPRELLHALETARDETDRRRIGTRFTVDLIRGVLDAGAPGLHLYTFNRHAEALDVLEALDLGQWTTTDTRHTGDPR</sequence>
<accession>A0ABR9W0P2</accession>
<evidence type="ECO:0000256" key="5">
    <source>
        <dbReference type="ARBA" id="ARBA00022827"/>
    </source>
</evidence>
<dbReference type="Pfam" id="PF02219">
    <property type="entry name" value="MTHFR"/>
    <property type="match status" value="1"/>
</dbReference>
<dbReference type="PANTHER" id="PTHR45754:SF3">
    <property type="entry name" value="METHYLENETETRAHYDROFOLATE REDUCTASE (NADPH)"/>
    <property type="match status" value="1"/>
</dbReference>
<comment type="caution">
    <text evidence="10">The sequence shown here is derived from an EMBL/GenBank/DDBJ whole genome shotgun (WGS) entry which is preliminary data.</text>
</comment>
<comment type="cofactor">
    <cofactor evidence="1 8">
        <name>FAD</name>
        <dbReference type="ChEBI" id="CHEBI:57692"/>
    </cofactor>
</comment>
<keyword evidence="4 8" id="KW-0285">Flavoprotein</keyword>
<evidence type="ECO:0000256" key="7">
    <source>
        <dbReference type="ARBA" id="ARBA00048628"/>
    </source>
</evidence>
<keyword evidence="6 8" id="KW-0560">Oxidoreductase</keyword>
<comment type="pathway">
    <text evidence="2 8">One-carbon metabolism; tetrahydrofolate interconversion.</text>
</comment>
<dbReference type="Gene3D" id="3.20.20.220">
    <property type="match status" value="1"/>
</dbReference>
<feature type="region of interest" description="Disordered" evidence="9">
    <location>
        <begin position="1"/>
        <end position="22"/>
    </location>
</feature>